<protein>
    <submittedName>
        <fullName evidence="1">Type VI secretion system tube protein Hcp</fullName>
    </submittedName>
</protein>
<dbReference type="Gene3D" id="2.30.110.20">
    <property type="entry name" value="Hcp1-like"/>
    <property type="match status" value="1"/>
</dbReference>
<dbReference type="InterPro" id="IPR036624">
    <property type="entry name" value="Hcp1-lik_sf"/>
</dbReference>
<name>A0A545TTA4_9PROT</name>
<keyword evidence="2" id="KW-1185">Reference proteome</keyword>
<gene>
    <name evidence="1" type="ORF">FKG95_09740</name>
</gene>
<dbReference type="OrthoDB" id="7571664at2"/>
<dbReference type="SUPFAM" id="SSF141452">
    <property type="entry name" value="Hcp1-like"/>
    <property type="match status" value="1"/>
</dbReference>
<proteinExistence type="predicted"/>
<dbReference type="AlphaFoldDB" id="A0A545TTA4"/>
<dbReference type="Pfam" id="PF05638">
    <property type="entry name" value="T6SS_HCP"/>
    <property type="match status" value="1"/>
</dbReference>
<dbReference type="EMBL" id="VHSH01000003">
    <property type="protein sequence ID" value="TQV80450.1"/>
    <property type="molecule type" value="Genomic_DNA"/>
</dbReference>
<dbReference type="RefSeq" id="WP_142896164.1">
    <property type="nucleotide sequence ID" value="NZ_ML660054.1"/>
</dbReference>
<dbReference type="PANTHER" id="PTHR36152">
    <property type="entry name" value="CYTOPLASMIC PROTEIN-RELATED"/>
    <property type="match status" value="1"/>
</dbReference>
<evidence type="ECO:0000313" key="2">
    <source>
        <dbReference type="Proteomes" id="UP000315252"/>
    </source>
</evidence>
<accession>A0A545TTA4</accession>
<reference evidence="1 2" key="1">
    <citation type="submission" date="2019-06" db="EMBL/GenBank/DDBJ databases">
        <title>Whole genome sequence for Rhodospirillaceae sp. R148.</title>
        <authorList>
            <person name="Wang G."/>
        </authorList>
    </citation>
    <scope>NUCLEOTIDE SEQUENCE [LARGE SCALE GENOMIC DNA]</scope>
    <source>
        <strain evidence="1 2">R148</strain>
    </source>
</reference>
<comment type="caution">
    <text evidence="1">The sequence shown here is derived from an EMBL/GenBank/DDBJ whole genome shotgun (WGS) entry which is preliminary data.</text>
</comment>
<dbReference type="PANTHER" id="PTHR36152:SF1">
    <property type="entry name" value="UBIQUITIN-LIKE DOMAIN-CONTAINING PROTEIN"/>
    <property type="match status" value="1"/>
</dbReference>
<dbReference type="Proteomes" id="UP000315252">
    <property type="component" value="Unassembled WGS sequence"/>
</dbReference>
<sequence length="158" mass="17001">MAIYVKYDGIDGDATHDKHKKWIQVNSLQWGTGRAIMTSTGQTSGREASEPSVSEVTFSKELDASSAHLFTEATTGAAGKKVEIHLVSTGSPGDLYLTYELTNALVSGYSVSSGGDRPTESVSINFTKIEMKYTPFDEKHKAGSPIPAGYDMTTTKKV</sequence>
<dbReference type="InterPro" id="IPR053165">
    <property type="entry name" value="HSI-I_assembly_Hcp1"/>
</dbReference>
<dbReference type="InterPro" id="IPR008514">
    <property type="entry name" value="T6SS_Hcp"/>
</dbReference>
<evidence type="ECO:0000313" key="1">
    <source>
        <dbReference type="EMBL" id="TQV80450.1"/>
    </source>
</evidence>
<organism evidence="1 2">
    <name type="scientific">Denitrobaculum tricleocarpae</name>
    <dbReference type="NCBI Taxonomy" id="2591009"/>
    <lineage>
        <taxon>Bacteria</taxon>
        <taxon>Pseudomonadati</taxon>
        <taxon>Pseudomonadota</taxon>
        <taxon>Alphaproteobacteria</taxon>
        <taxon>Rhodospirillales</taxon>
        <taxon>Rhodospirillaceae</taxon>
        <taxon>Denitrobaculum</taxon>
    </lineage>
</organism>